<evidence type="ECO:0000313" key="10">
    <source>
        <dbReference type="EMBL" id="KAK0521899.1"/>
    </source>
</evidence>
<evidence type="ECO:0000256" key="7">
    <source>
        <dbReference type="ARBA" id="ARBA00023136"/>
    </source>
</evidence>
<keyword evidence="3" id="KW-0812">Transmembrane</keyword>
<evidence type="ECO:0000256" key="9">
    <source>
        <dbReference type="SAM" id="MobiDB-lite"/>
    </source>
</evidence>
<accession>A0AAN6JHH9</accession>
<organism evidence="10 11">
    <name type="scientific">Tilletia horrida</name>
    <dbReference type="NCBI Taxonomy" id="155126"/>
    <lineage>
        <taxon>Eukaryota</taxon>
        <taxon>Fungi</taxon>
        <taxon>Dikarya</taxon>
        <taxon>Basidiomycota</taxon>
        <taxon>Ustilaginomycotina</taxon>
        <taxon>Exobasidiomycetes</taxon>
        <taxon>Tilletiales</taxon>
        <taxon>Tilletiaceae</taxon>
        <taxon>Tilletia</taxon>
    </lineage>
</organism>
<keyword evidence="6" id="KW-0496">Mitochondrion</keyword>
<evidence type="ECO:0000256" key="4">
    <source>
        <dbReference type="ARBA" id="ARBA00022946"/>
    </source>
</evidence>
<evidence type="ECO:0000313" key="11">
    <source>
        <dbReference type="Proteomes" id="UP001176521"/>
    </source>
</evidence>
<keyword evidence="7" id="KW-0472">Membrane</keyword>
<feature type="region of interest" description="Disordered" evidence="9">
    <location>
        <begin position="109"/>
        <end position="164"/>
    </location>
</feature>
<protein>
    <submittedName>
        <fullName evidence="10">Uncharacterized protein</fullName>
    </submittedName>
</protein>
<evidence type="ECO:0000256" key="2">
    <source>
        <dbReference type="ARBA" id="ARBA00004325"/>
    </source>
</evidence>
<name>A0AAN6JHH9_9BASI</name>
<dbReference type="GO" id="GO:0005743">
    <property type="term" value="C:mitochondrial inner membrane"/>
    <property type="evidence" value="ECO:0007669"/>
    <property type="project" value="TreeGrafter"/>
</dbReference>
<reference evidence="10" key="1">
    <citation type="journal article" date="2023" name="PhytoFront">
        <title>Draft Genome Resources of Seven Strains of Tilletia horrida, Causal Agent of Kernel Smut of Rice.</title>
        <authorList>
            <person name="Khanal S."/>
            <person name="Antony Babu S."/>
            <person name="Zhou X.G."/>
        </authorList>
    </citation>
    <scope>NUCLEOTIDE SEQUENCE</scope>
    <source>
        <strain evidence="10">TX3</strain>
    </source>
</reference>
<dbReference type="GO" id="GO:0033617">
    <property type="term" value="P:mitochondrial respiratory chain complex IV assembly"/>
    <property type="evidence" value="ECO:0007669"/>
    <property type="project" value="InterPro"/>
</dbReference>
<comment type="subcellular location">
    <subcellularLocation>
        <location evidence="1">Membrane</location>
        <topology evidence="1">Single-pass membrane protein</topology>
    </subcellularLocation>
    <subcellularLocation>
        <location evidence="2">Mitochondrion membrane</location>
    </subcellularLocation>
</comment>
<sequence length="176" mass="19415">MISNAPKRFFPDLLPCLVTILHASTTTIPSDNEAIVTMAGPSLEVFKFGLYLFFPLAIMVHYGDPEWYHEHVLPVRDAFWPKEENLYHPPRNSTDVKAALEDMRQKRIARREERGLPVSSSSFSSSSPSAATGAHVRASRGSSEPAAVAPAPAGYGRRDVQGTVPEWAARASRRLV</sequence>
<proteinExistence type="inferred from homology"/>
<dbReference type="PANTHER" id="PTHR33968">
    <property type="entry name" value="PROTEIN PET100 HOMOLOG, MITOCHONDRIAL"/>
    <property type="match status" value="1"/>
</dbReference>
<evidence type="ECO:0000256" key="1">
    <source>
        <dbReference type="ARBA" id="ARBA00004167"/>
    </source>
</evidence>
<gene>
    <name evidence="10" type="ORF">OC842_006630</name>
</gene>
<comment type="similarity">
    <text evidence="8">Belongs to the PET100 family.</text>
</comment>
<keyword evidence="11" id="KW-1185">Reference proteome</keyword>
<dbReference type="Proteomes" id="UP001176521">
    <property type="component" value="Unassembled WGS sequence"/>
</dbReference>
<dbReference type="AlphaFoldDB" id="A0AAN6JHH9"/>
<feature type="compositionally biased region" description="Low complexity" evidence="9">
    <location>
        <begin position="119"/>
        <end position="129"/>
    </location>
</feature>
<dbReference type="InterPro" id="IPR018625">
    <property type="entry name" value="Pet100"/>
</dbReference>
<evidence type="ECO:0000256" key="6">
    <source>
        <dbReference type="ARBA" id="ARBA00023128"/>
    </source>
</evidence>
<comment type="caution">
    <text evidence="10">The sequence shown here is derived from an EMBL/GenBank/DDBJ whole genome shotgun (WGS) entry which is preliminary data.</text>
</comment>
<evidence type="ECO:0000256" key="5">
    <source>
        <dbReference type="ARBA" id="ARBA00022989"/>
    </source>
</evidence>
<dbReference type="EMBL" id="JAPDMQ010000630">
    <property type="protein sequence ID" value="KAK0521899.1"/>
    <property type="molecule type" value="Genomic_DNA"/>
</dbReference>
<dbReference type="PANTHER" id="PTHR33968:SF1">
    <property type="entry name" value="PROTEIN PET100 HOMOLOG, MITOCHONDRIAL"/>
    <property type="match status" value="1"/>
</dbReference>
<dbReference type="GO" id="GO:0051082">
    <property type="term" value="F:unfolded protein binding"/>
    <property type="evidence" value="ECO:0007669"/>
    <property type="project" value="TreeGrafter"/>
</dbReference>
<evidence type="ECO:0000256" key="8">
    <source>
        <dbReference type="ARBA" id="ARBA00038077"/>
    </source>
</evidence>
<keyword evidence="4" id="KW-0809">Transit peptide</keyword>
<keyword evidence="5" id="KW-1133">Transmembrane helix</keyword>
<evidence type="ECO:0000256" key="3">
    <source>
        <dbReference type="ARBA" id="ARBA00022692"/>
    </source>
</evidence>
<dbReference type="Pfam" id="PF09803">
    <property type="entry name" value="Pet100"/>
    <property type="match status" value="1"/>
</dbReference>